<evidence type="ECO:0000256" key="7">
    <source>
        <dbReference type="SAM" id="MobiDB-lite"/>
    </source>
</evidence>
<sequence length="867" mass="97827">MAASKKGTGGSQLAQLRSGLRAAGVTGPKPKKGKRHDAEDSRVGQYRAQQRRKRLESLMTNLNTFDERVSHSKNQAIGTKTKGAVGRPADAKSASLQQRRAKLLPEYDRRHKSSSFVDRRFGEYNPSISLEDKMLKRFTEERMNRAPKTSMFDLNDDDAELGLTHFGQSLSGLDEMPDVPPEDDDDDDPGHIDAQVTNDEHFAGFDDAPRSKHEVMKDVIAKSKLAKYERQKAKDADEELRMELDEELGDIRSLLFQRPEQPTETPAAEPDKGDTYDAFVREMAYERRAKPQDRLKSAEELAEEQAKRLQEAESARLRRMRGEENDEGEPLLDYAMDDDDDEKEPSEPRTMRSKFGLGQGLDKEDEGDEEMSLKDDEMGEHTDLSEDEDVDQAANEVDTPKEPVPSLPFTFSCPSSHDALLDLLDEHRIEPSQIHTVVSRIRTLHAPNLAEENPAKLQRFLGALVDHVLYRAGQQDTKADDLRVINDLVLHIYELARAYPLRAAEHFVAKISLMQHNLMRGLALGALDPNARTWPRLSELAFLRMCVLLWPTSDKWHAVATPMHLLMAQYLAHARIRSLRDMASGLYLCSLVSSAQRESRRIVPEALNALFNIAAMLLPLHHGKSMHGRSPVKALAEEFGIPTPDFEAPHTLPFTIQSDAVPREKMSLLCIDSCSLSTQHQADLLHMCTQLMQSLAHLYQHSPAYVELFTPLLFLLEIGEAGLKDVAPSLVPCVHTATTDVRSLLERAYATRRALRLQAHRALSISSYAPKFDQQSFDPSRATDPDTERAQAAKLRAMLKKERKGAIRELRKDAQFLAEERDQRRVAEDTAYKKKMDKIVGGIQEERSEQKQLDRAKALIKKRAGKK</sequence>
<feature type="region of interest" description="Disordered" evidence="7">
    <location>
        <begin position="66"/>
        <end position="96"/>
    </location>
</feature>
<evidence type="ECO:0000256" key="2">
    <source>
        <dbReference type="ARBA" id="ARBA00007466"/>
    </source>
</evidence>
<feature type="region of interest" description="Disordered" evidence="7">
    <location>
        <begin position="165"/>
        <end position="211"/>
    </location>
</feature>
<keyword evidence="5" id="KW-0539">Nucleus</keyword>
<dbReference type="VEuPathDB" id="FungiDB:DNF11_3303"/>
<dbReference type="Proteomes" id="UP000269793">
    <property type="component" value="Chromosome VI"/>
</dbReference>
<feature type="region of interest" description="Disordered" evidence="7">
    <location>
        <begin position="1"/>
        <end position="50"/>
    </location>
</feature>
<keyword evidence="3" id="KW-0690">Ribosome biogenesis</keyword>
<dbReference type="STRING" id="425264.A0A3G2S876"/>
<evidence type="ECO:0000256" key="6">
    <source>
        <dbReference type="ARBA" id="ARBA00024695"/>
    </source>
</evidence>
<keyword evidence="9" id="KW-1185">Reference proteome</keyword>
<comment type="subcellular location">
    <subcellularLocation>
        <location evidence="1">Nucleus</location>
        <location evidence="1">Nucleolus</location>
    </subcellularLocation>
</comment>
<feature type="compositionally biased region" description="Low complexity" evidence="7">
    <location>
        <begin position="259"/>
        <end position="268"/>
    </location>
</feature>
<dbReference type="GO" id="GO:0030490">
    <property type="term" value="P:maturation of SSU-rRNA"/>
    <property type="evidence" value="ECO:0007669"/>
    <property type="project" value="TreeGrafter"/>
</dbReference>
<evidence type="ECO:0000256" key="4">
    <source>
        <dbReference type="ARBA" id="ARBA00022552"/>
    </source>
</evidence>
<keyword evidence="4" id="KW-0698">rRNA processing</keyword>
<feature type="compositionally biased region" description="Basic residues" evidence="7">
    <location>
        <begin position="858"/>
        <end position="867"/>
    </location>
</feature>
<reference evidence="8 9" key="1">
    <citation type="submission" date="2018-10" db="EMBL/GenBank/DDBJ databases">
        <title>Complete genome sequence of Malassezia restricta CBS 7877.</title>
        <authorList>
            <person name="Morand S.C."/>
            <person name="Bertignac M."/>
            <person name="Iltis A."/>
            <person name="Kolder I."/>
            <person name="Pirovano W."/>
            <person name="Jourdain R."/>
            <person name="Clavaud C."/>
        </authorList>
    </citation>
    <scope>NUCLEOTIDE SEQUENCE [LARGE SCALE GENOMIC DNA]</scope>
    <source>
        <strain evidence="8 9">CBS 7877</strain>
    </source>
</reference>
<dbReference type="GO" id="GO:0032040">
    <property type="term" value="C:small-subunit processome"/>
    <property type="evidence" value="ECO:0007669"/>
    <property type="project" value="InterPro"/>
</dbReference>
<feature type="region of interest" description="Disordered" evidence="7">
    <location>
        <begin position="256"/>
        <end position="406"/>
    </location>
</feature>
<dbReference type="Pfam" id="PF04147">
    <property type="entry name" value="Nop14"/>
    <property type="match status" value="1"/>
</dbReference>
<feature type="region of interest" description="Disordered" evidence="7">
    <location>
        <begin position="847"/>
        <end position="867"/>
    </location>
</feature>
<dbReference type="InterPro" id="IPR007276">
    <property type="entry name" value="Nop14"/>
</dbReference>
<dbReference type="PANTHER" id="PTHR23183">
    <property type="entry name" value="NOP14"/>
    <property type="match status" value="1"/>
</dbReference>
<evidence type="ECO:0000256" key="5">
    <source>
        <dbReference type="ARBA" id="ARBA00023242"/>
    </source>
</evidence>
<feature type="compositionally biased region" description="Acidic residues" evidence="7">
    <location>
        <begin position="324"/>
        <end position="344"/>
    </location>
</feature>
<evidence type="ECO:0000313" key="9">
    <source>
        <dbReference type="Proteomes" id="UP000269793"/>
    </source>
</evidence>
<dbReference type="PANTHER" id="PTHR23183:SF0">
    <property type="entry name" value="NUCLEOLAR PROTEIN 14"/>
    <property type="match status" value="1"/>
</dbReference>
<comment type="similarity">
    <text evidence="2">Belongs to the NOP14 family.</text>
</comment>
<proteinExistence type="inferred from homology"/>
<evidence type="ECO:0000256" key="3">
    <source>
        <dbReference type="ARBA" id="ARBA00022517"/>
    </source>
</evidence>
<dbReference type="AlphaFoldDB" id="A0A3G2S876"/>
<gene>
    <name evidence="8" type="primary">nop14</name>
    <name evidence="8" type="ORF">DNF11_3303</name>
</gene>
<name>A0A3G2S876_MALR7</name>
<feature type="compositionally biased region" description="Basic and acidic residues" evidence="7">
    <location>
        <begin position="198"/>
        <end position="211"/>
    </location>
</feature>
<dbReference type="GO" id="GO:0030692">
    <property type="term" value="C:Noc4p-Nop14p complex"/>
    <property type="evidence" value="ECO:0007669"/>
    <property type="project" value="TreeGrafter"/>
</dbReference>
<feature type="compositionally biased region" description="Basic and acidic residues" evidence="7">
    <location>
        <begin position="269"/>
        <end position="323"/>
    </location>
</feature>
<accession>A0A3G2S876</accession>
<organism evidence="8 9">
    <name type="scientific">Malassezia restricta (strain ATCC 96810 / NBRC 103918 / CBS 7877)</name>
    <name type="common">Seborrheic dermatitis infection agent</name>
    <dbReference type="NCBI Taxonomy" id="425264"/>
    <lineage>
        <taxon>Eukaryota</taxon>
        <taxon>Fungi</taxon>
        <taxon>Dikarya</taxon>
        <taxon>Basidiomycota</taxon>
        <taxon>Ustilaginomycotina</taxon>
        <taxon>Malasseziomycetes</taxon>
        <taxon>Malasseziales</taxon>
        <taxon>Malasseziaceae</taxon>
        <taxon>Malassezia</taxon>
    </lineage>
</organism>
<feature type="compositionally biased region" description="Acidic residues" evidence="7">
    <location>
        <begin position="175"/>
        <end position="188"/>
    </location>
</feature>
<feature type="compositionally biased region" description="Basic and acidic residues" evidence="7">
    <location>
        <begin position="371"/>
        <end position="384"/>
    </location>
</feature>
<evidence type="ECO:0000313" key="8">
    <source>
        <dbReference type="EMBL" id="AYO44253.1"/>
    </source>
</evidence>
<feature type="compositionally biased region" description="Basic and acidic residues" evidence="7">
    <location>
        <begin position="847"/>
        <end position="857"/>
    </location>
</feature>
<protein>
    <submittedName>
        <fullName evidence="8">Putative nucleolar complex protein 14</fullName>
    </submittedName>
</protein>
<dbReference type="EMBL" id="CP033153">
    <property type="protein sequence ID" value="AYO44253.1"/>
    <property type="molecule type" value="Genomic_DNA"/>
</dbReference>
<comment type="function">
    <text evidence="6">Involved in nucleolar processing of pre-18S ribosomal RNA. Has a role in the nuclear export of 40S pre-ribosomal subunit to the cytoplasm.</text>
</comment>
<evidence type="ECO:0000256" key="1">
    <source>
        <dbReference type="ARBA" id="ARBA00004604"/>
    </source>
</evidence>
<dbReference type="OrthoDB" id="441771at2759"/>